<dbReference type="PANTHER" id="PTHR43346">
    <property type="entry name" value="LIGAND BINDING DOMAIN PROTEIN, PUTATIVE (AFU_ORTHOLOGUE AFUA_6G14370)-RELATED"/>
    <property type="match status" value="1"/>
</dbReference>
<dbReference type="HOGENOM" id="CLU_090569_0_0_1"/>
<dbReference type="RefSeq" id="XP_001910749.1">
    <property type="nucleotide sequence ID" value="XM_001910714.1"/>
</dbReference>
<evidence type="ECO:0000313" key="5">
    <source>
        <dbReference type="Proteomes" id="UP000001197"/>
    </source>
</evidence>
<gene>
    <name evidence="3" type="ORF">PODANS_2_50</name>
</gene>
<dbReference type="Pfam" id="PF07883">
    <property type="entry name" value="Cupin_2"/>
    <property type="match status" value="1"/>
</dbReference>
<dbReference type="CDD" id="cd02223">
    <property type="entry name" value="cupin_Bh2720-like"/>
    <property type="match status" value="1"/>
</dbReference>
<dbReference type="eggNOG" id="ENOG502S2RN">
    <property type="taxonomic scope" value="Eukaryota"/>
</dbReference>
<name>B2B449_PODAN</name>
<dbReference type="InterPro" id="IPR052538">
    <property type="entry name" value="Flavonoid_dioxygenase-like"/>
</dbReference>
<feature type="compositionally biased region" description="Basic and acidic residues" evidence="1">
    <location>
        <begin position="205"/>
        <end position="216"/>
    </location>
</feature>
<evidence type="ECO:0000313" key="4">
    <source>
        <dbReference type="EMBL" id="CDP24968.1"/>
    </source>
</evidence>
<dbReference type="Gene3D" id="2.60.120.10">
    <property type="entry name" value="Jelly Rolls"/>
    <property type="match status" value="1"/>
</dbReference>
<dbReference type="InParanoid" id="B2B449"/>
<protein>
    <submittedName>
        <fullName evidence="3">Podospora anserina S mat+ genomic DNA chromosome 2, supercontig 2</fullName>
    </submittedName>
</protein>
<keyword evidence="5" id="KW-1185">Reference proteome</keyword>
<evidence type="ECO:0000256" key="1">
    <source>
        <dbReference type="SAM" id="MobiDB-lite"/>
    </source>
</evidence>
<reference evidence="3" key="2">
    <citation type="submission" date="2008-07" db="EMBL/GenBank/DDBJ databases">
        <authorList>
            <person name="Genoscope - CEA"/>
        </authorList>
    </citation>
    <scope>NUCLEOTIDE SEQUENCE</scope>
    <source>
        <strain evidence="3">S mat+</strain>
    </source>
</reference>
<dbReference type="GeneID" id="6195576"/>
<feature type="region of interest" description="Disordered" evidence="1">
    <location>
        <begin position="43"/>
        <end position="64"/>
    </location>
</feature>
<dbReference type="KEGG" id="pan:PODANSg7790"/>
<dbReference type="Proteomes" id="UP000001197">
    <property type="component" value="Chromosome 2"/>
</dbReference>
<accession>B2B449</accession>
<dbReference type="SUPFAM" id="SSF51182">
    <property type="entry name" value="RmlC-like cupins"/>
    <property type="match status" value="1"/>
</dbReference>
<dbReference type="PANTHER" id="PTHR43346:SF1">
    <property type="entry name" value="QUERCETIN 2,3-DIOXYGENASE-RELATED"/>
    <property type="match status" value="1"/>
</dbReference>
<dbReference type="InterPro" id="IPR011051">
    <property type="entry name" value="RmlC_Cupin_sf"/>
</dbReference>
<feature type="domain" description="Cupin type-2" evidence="2">
    <location>
        <begin position="102"/>
        <end position="170"/>
    </location>
</feature>
<dbReference type="InterPro" id="IPR014710">
    <property type="entry name" value="RmlC-like_jellyroll"/>
</dbReference>
<evidence type="ECO:0000259" key="2">
    <source>
        <dbReference type="Pfam" id="PF07883"/>
    </source>
</evidence>
<reference evidence="4" key="4">
    <citation type="submission" date="2014-09" db="EMBL/GenBank/DDBJ databases">
        <title>Maintaining two mating types: Structure of the mating type locus and its role in heterokaryosis in Podospora anserina.</title>
        <authorList>
            <person name="Grognet P."/>
            <person name="Bidard F."/>
            <person name="Kuchly C."/>
            <person name="Chan Ho Tong L."/>
            <person name="Coppin E."/>
            <person name="Ait Benkhali J."/>
            <person name="Couloux A."/>
            <person name="Wincker P."/>
            <person name="Debuchy R."/>
            <person name="Silar P."/>
        </authorList>
    </citation>
    <scope>NUCLEOTIDE SEQUENCE</scope>
</reference>
<dbReference type="AlphaFoldDB" id="B2B449"/>
<reference evidence="3 5" key="1">
    <citation type="journal article" date="2008" name="Genome Biol.">
        <title>The genome sequence of the model ascomycete fungus Podospora anserina.</title>
        <authorList>
            <person name="Espagne E."/>
            <person name="Lespinet O."/>
            <person name="Malagnac F."/>
            <person name="Da Silva C."/>
            <person name="Jaillon O."/>
            <person name="Porcel B.M."/>
            <person name="Couloux A."/>
            <person name="Aury J.-M."/>
            <person name="Segurens B."/>
            <person name="Poulain J."/>
            <person name="Anthouard V."/>
            <person name="Grossetete S."/>
            <person name="Khalili H."/>
            <person name="Coppin E."/>
            <person name="Dequard-Chablat M."/>
            <person name="Picard M."/>
            <person name="Contamine V."/>
            <person name="Arnaise S."/>
            <person name="Bourdais A."/>
            <person name="Berteaux-Lecellier V."/>
            <person name="Gautheret D."/>
            <person name="de Vries R.P."/>
            <person name="Battaglia E."/>
            <person name="Coutinho P.M."/>
            <person name="Danchin E.G.J."/>
            <person name="Henrissat B."/>
            <person name="El Khoury R."/>
            <person name="Sainsard-Chanet A."/>
            <person name="Boivin A."/>
            <person name="Pinan-Lucarre B."/>
            <person name="Sellem C.H."/>
            <person name="Debuchy R."/>
            <person name="Wincker P."/>
            <person name="Weissenbach J."/>
            <person name="Silar P."/>
        </authorList>
    </citation>
    <scope>NUCLEOTIDE SEQUENCE [LARGE SCALE GENOMIC DNA]</scope>
    <source>
        <strain evidence="5">S / ATCC MYA-4624 / DSM 980 / FGSC 10383</strain>
        <strain evidence="3">S mat+</strain>
    </source>
</reference>
<dbReference type="VEuPathDB" id="FungiDB:PODANS_2_50"/>
<sequence>MLTVPPVRLRSSWFTAAARLHCITLRLADHSSRQIHAPRPTLNTVRPVLGSTRNKMPPFPKPNEEPPAHRMVYFPDMTTALPSESGEFRRVLWTGLYSQVVLMTVPVGGDIGEEIHTVDQILTFTSGRGLAQVGGEERDIKAGDMVVVPAGTKHQFLNTGPNPLILYTVYSPAEHKATTVHKTKKEGDKAEEEGRDEPPVWSQRSKQENEEDRPVG</sequence>
<dbReference type="EMBL" id="FO904937">
    <property type="protein sequence ID" value="CDP24968.1"/>
    <property type="molecule type" value="Genomic_DNA"/>
</dbReference>
<organism evidence="3">
    <name type="scientific">Podospora anserina (strain S / ATCC MYA-4624 / DSM 980 / FGSC 10383)</name>
    <name type="common">Pleurage anserina</name>
    <dbReference type="NCBI Taxonomy" id="515849"/>
    <lineage>
        <taxon>Eukaryota</taxon>
        <taxon>Fungi</taxon>
        <taxon>Dikarya</taxon>
        <taxon>Ascomycota</taxon>
        <taxon>Pezizomycotina</taxon>
        <taxon>Sordariomycetes</taxon>
        <taxon>Sordariomycetidae</taxon>
        <taxon>Sordariales</taxon>
        <taxon>Podosporaceae</taxon>
        <taxon>Podospora</taxon>
        <taxon>Podospora anserina</taxon>
    </lineage>
</organism>
<proteinExistence type="predicted"/>
<dbReference type="InterPro" id="IPR013096">
    <property type="entry name" value="Cupin_2"/>
</dbReference>
<evidence type="ECO:0000313" key="3">
    <source>
        <dbReference type="EMBL" id="CAP72573.1"/>
    </source>
</evidence>
<reference evidence="5" key="3">
    <citation type="journal article" date="2014" name="Genetics">
        <title>Maintaining two mating types: Structure of the mating type locus and its role in heterokaryosis in Podospora anserina.</title>
        <authorList>
            <person name="Grognet P."/>
            <person name="Bidard F."/>
            <person name="Kuchly C."/>
            <person name="Tong L.C.H."/>
            <person name="Coppin E."/>
            <person name="Benkhali J.A."/>
            <person name="Couloux A."/>
            <person name="Wincker P."/>
            <person name="Debuchy R."/>
            <person name="Silar P."/>
        </authorList>
    </citation>
    <scope>GENOME REANNOTATION</scope>
    <source>
        <strain evidence="5">S / ATCC MYA-4624 / DSM 980 / FGSC 10383</strain>
    </source>
</reference>
<dbReference type="OrthoDB" id="1161823at2759"/>
<dbReference type="EMBL" id="CU640366">
    <property type="protein sequence ID" value="CAP72573.1"/>
    <property type="molecule type" value="Genomic_DNA"/>
</dbReference>
<feature type="region of interest" description="Disordered" evidence="1">
    <location>
        <begin position="176"/>
        <end position="216"/>
    </location>
</feature>